<feature type="domain" description="BTB" evidence="2">
    <location>
        <begin position="294"/>
        <end position="354"/>
    </location>
</feature>
<dbReference type="InterPro" id="IPR036859">
    <property type="entry name" value="CAP-Gly_dom_sf"/>
</dbReference>
<evidence type="ECO:0000313" key="5">
    <source>
        <dbReference type="Proteomes" id="UP000193560"/>
    </source>
</evidence>
<accession>A0A1X2IEV1</accession>
<dbReference type="Proteomes" id="UP000193560">
    <property type="component" value="Unassembled WGS sequence"/>
</dbReference>
<dbReference type="InterPro" id="IPR000938">
    <property type="entry name" value="CAP-Gly_domain"/>
</dbReference>
<evidence type="ECO:0000259" key="3">
    <source>
        <dbReference type="PROSITE" id="PS50245"/>
    </source>
</evidence>
<feature type="compositionally biased region" description="Low complexity" evidence="1">
    <location>
        <begin position="234"/>
        <end position="244"/>
    </location>
</feature>
<dbReference type="PROSITE" id="PS50245">
    <property type="entry name" value="CAP_GLY_2"/>
    <property type="match status" value="1"/>
</dbReference>
<dbReference type="SUPFAM" id="SSF54695">
    <property type="entry name" value="POZ domain"/>
    <property type="match status" value="1"/>
</dbReference>
<dbReference type="InterPro" id="IPR000210">
    <property type="entry name" value="BTB/POZ_dom"/>
</dbReference>
<sequence>MFPSPPKTLHHSLSNALTGAQRHKGDVCFLFNNEQQLWAHKALLIARAPKECVLKMMPQLLDDNNTDKDLITISDLSTRIPYTAFVHLLRFWYTADFLSPKTSSSSPTPSIVSSLSSSSNTFSSSSSPTERVSPTAPCTERLSDIHQSITTLEQKLKIQLLPQTTEGLSDDDQLAADLACMRRNQLNCDITVNIYKPSITTSIATTNRKKSQALKPKLTSTPSPTLIQRHPTPANTTSTASAKSDPITSILNTTPSSPTSKTDDIDDDRDLDENNSSTVAPSPSLSSSATMISFPVHRCILASRSSYFHSLLSDQQAHDIPSSSTVLLPSDLFSSMTLDIILHYFYTDQLQVPDLPHSETTTATSNTMSVFQREMNRKKHLLRELQKVFRAADYLGLIDSLCKAALHEMESICHRFQCTCSSCVVLLPSMLAFANKHQQQLPLLRSKLMELYTDPIQALSPLWSQKPFSLFIVAHLATVDGDTDGGNMFILPSSLQSLFFHSNNSNNDSGHLSTTTHSTQITPSSSTSSVSPYPAAATAATAVTSAATSSSLLAELVSMTLENITKRNAIHVLHSVHLCLSKIRSADPLPTWSQASLTLIHAFLHHTLAMVSQDFNYYCVDYPILLSCVDGIGGGFSVDFLEFLLKRLLDNGIQDSNAAVLYQGIVRDLIGRQQVVKNVAVDGVLLDARRQCVEYLSHRWIGVQAQGGFQCIDKDILRLMAEDINVPYRTISKPMESEFSAMFGFKPKSSSSTNKQQHKFLGSTDDLGFKNGTATTVLDTPPSSKSRRRLSLGSLRYPRSSKSSINRRSATEVRDWIDSPASEEDMHSLSDNETIARSSQHSFHRHLSLQQQQQQQRTAHPTMTRRGSSASLTDVLLPVDMSVSNVPPLTTTSSPHHRNKTTRRNSANTTTAMSTSPPLTGKLPRKSRLTFELPETPIRTKLSIKGSTSGRTSSSKHKYRWGGLKTGFKESGSDSGDDDDDQTVVVVGAKVELLRRPLPTLGRIKYIGHVEFSKGTWVGVELESRLGQNDGSVDGVRYFQTDPQRGIFVKSDGFKLISGPSKP</sequence>
<dbReference type="SMART" id="SM00225">
    <property type="entry name" value="BTB"/>
    <property type="match status" value="1"/>
</dbReference>
<comment type="caution">
    <text evidence="4">The sequence shown here is derived from an EMBL/GenBank/DDBJ whole genome shotgun (WGS) entry which is preliminary data.</text>
</comment>
<feature type="compositionally biased region" description="Low complexity" evidence="1">
    <location>
        <begin position="848"/>
        <end position="857"/>
    </location>
</feature>
<feature type="compositionally biased region" description="Acidic residues" evidence="1">
    <location>
        <begin position="264"/>
        <end position="273"/>
    </location>
</feature>
<gene>
    <name evidence="4" type="ORF">BCR42DRAFT_353419</name>
</gene>
<feature type="domain" description="BTB" evidence="2">
    <location>
        <begin position="25"/>
        <end position="101"/>
    </location>
</feature>
<evidence type="ECO:0000313" key="4">
    <source>
        <dbReference type="EMBL" id="ORZ15240.1"/>
    </source>
</evidence>
<feature type="region of interest" description="Disordered" evidence="1">
    <location>
        <begin position="117"/>
        <end position="137"/>
    </location>
</feature>
<dbReference type="OrthoDB" id="2130750at2759"/>
<protein>
    <recommendedName>
        <fullName evidence="6">CAP-Gly domain-containing protein</fullName>
    </recommendedName>
</protein>
<dbReference type="SUPFAM" id="SSF74924">
    <property type="entry name" value="Cap-Gly domain"/>
    <property type="match status" value="1"/>
</dbReference>
<evidence type="ECO:0000256" key="1">
    <source>
        <dbReference type="SAM" id="MobiDB-lite"/>
    </source>
</evidence>
<reference evidence="4 5" key="1">
    <citation type="submission" date="2016-07" db="EMBL/GenBank/DDBJ databases">
        <title>Pervasive Adenine N6-methylation of Active Genes in Fungi.</title>
        <authorList>
            <consortium name="DOE Joint Genome Institute"/>
            <person name="Mondo S.J."/>
            <person name="Dannebaum R.O."/>
            <person name="Kuo R.C."/>
            <person name="Labutti K."/>
            <person name="Haridas S."/>
            <person name="Kuo A."/>
            <person name="Salamov A."/>
            <person name="Ahrendt S.R."/>
            <person name="Lipzen A."/>
            <person name="Sullivan W."/>
            <person name="Andreopoulos W.B."/>
            <person name="Clum A."/>
            <person name="Lindquist E."/>
            <person name="Daum C."/>
            <person name="Ramamoorthy G.K."/>
            <person name="Gryganskyi A."/>
            <person name="Culley D."/>
            <person name="Magnuson J.K."/>
            <person name="James T.Y."/>
            <person name="O'Malley M.A."/>
            <person name="Stajich J.E."/>
            <person name="Spatafora J.W."/>
            <person name="Visel A."/>
            <person name="Grigoriev I.V."/>
        </authorList>
    </citation>
    <scope>NUCLEOTIDE SEQUENCE [LARGE SCALE GENOMIC DNA]</scope>
    <source>
        <strain evidence="4 5">NRRL 1336</strain>
    </source>
</reference>
<feature type="region of interest" description="Disordered" evidence="1">
    <location>
        <begin position="747"/>
        <end position="766"/>
    </location>
</feature>
<feature type="compositionally biased region" description="Low complexity" evidence="1">
    <location>
        <begin position="904"/>
        <end position="916"/>
    </location>
</feature>
<feature type="compositionally biased region" description="Low complexity" evidence="1">
    <location>
        <begin position="117"/>
        <end position="135"/>
    </location>
</feature>
<dbReference type="STRING" id="90262.A0A1X2IEV1"/>
<dbReference type="PANTHER" id="PTHR24413">
    <property type="entry name" value="SPECKLE-TYPE POZ PROTEIN"/>
    <property type="match status" value="1"/>
</dbReference>
<feature type="region of interest" description="Disordered" evidence="1">
    <location>
        <begin position="509"/>
        <end position="530"/>
    </location>
</feature>
<dbReference type="SMART" id="SM01052">
    <property type="entry name" value="CAP_GLY"/>
    <property type="match status" value="1"/>
</dbReference>
<feature type="compositionally biased region" description="Polar residues" evidence="1">
    <location>
        <begin position="882"/>
        <end position="894"/>
    </location>
</feature>
<evidence type="ECO:0000259" key="2">
    <source>
        <dbReference type="PROSITE" id="PS50097"/>
    </source>
</evidence>
<dbReference type="Gene3D" id="2.30.30.190">
    <property type="entry name" value="CAP Gly-rich-like domain"/>
    <property type="match status" value="1"/>
</dbReference>
<feature type="compositionally biased region" description="Low complexity" evidence="1">
    <location>
        <begin position="791"/>
        <end position="801"/>
    </location>
</feature>
<dbReference type="AlphaFoldDB" id="A0A1X2IEV1"/>
<dbReference type="Gene3D" id="3.30.710.10">
    <property type="entry name" value="Potassium Channel Kv1.1, Chain A"/>
    <property type="match status" value="2"/>
</dbReference>
<feature type="region of interest" description="Disordered" evidence="1">
    <location>
        <begin position="772"/>
        <end position="924"/>
    </location>
</feature>
<keyword evidence="5" id="KW-1185">Reference proteome</keyword>
<dbReference type="Pfam" id="PF01302">
    <property type="entry name" value="CAP_GLY"/>
    <property type="match status" value="1"/>
</dbReference>
<feature type="compositionally biased region" description="Polar residues" evidence="1">
    <location>
        <begin position="246"/>
        <end position="260"/>
    </location>
</feature>
<dbReference type="PROSITE" id="PS50097">
    <property type="entry name" value="BTB"/>
    <property type="match status" value="2"/>
</dbReference>
<feature type="region of interest" description="Disordered" evidence="1">
    <location>
        <begin position="206"/>
        <end position="287"/>
    </location>
</feature>
<dbReference type="InterPro" id="IPR011333">
    <property type="entry name" value="SKP1/BTB/POZ_sf"/>
</dbReference>
<feature type="compositionally biased region" description="Polar residues" evidence="1">
    <location>
        <begin position="858"/>
        <end position="872"/>
    </location>
</feature>
<dbReference type="CDD" id="cd18186">
    <property type="entry name" value="BTB_POZ_ZBTB_KLHL-like"/>
    <property type="match status" value="1"/>
</dbReference>
<feature type="compositionally biased region" description="Low complexity" evidence="1">
    <location>
        <begin position="513"/>
        <end position="530"/>
    </location>
</feature>
<dbReference type="Pfam" id="PF00651">
    <property type="entry name" value="BTB"/>
    <property type="match status" value="1"/>
</dbReference>
<organism evidence="4 5">
    <name type="scientific">Absidia repens</name>
    <dbReference type="NCBI Taxonomy" id="90262"/>
    <lineage>
        <taxon>Eukaryota</taxon>
        <taxon>Fungi</taxon>
        <taxon>Fungi incertae sedis</taxon>
        <taxon>Mucoromycota</taxon>
        <taxon>Mucoromycotina</taxon>
        <taxon>Mucoromycetes</taxon>
        <taxon>Mucorales</taxon>
        <taxon>Cunninghamellaceae</taxon>
        <taxon>Absidia</taxon>
    </lineage>
</organism>
<proteinExistence type="predicted"/>
<evidence type="ECO:0008006" key="6">
    <source>
        <dbReference type="Google" id="ProtNLM"/>
    </source>
</evidence>
<feature type="domain" description="CAP-Gly" evidence="3">
    <location>
        <begin position="1008"/>
        <end position="1050"/>
    </location>
</feature>
<name>A0A1X2IEV1_9FUNG</name>
<dbReference type="EMBL" id="MCGE01000013">
    <property type="protein sequence ID" value="ORZ15240.1"/>
    <property type="molecule type" value="Genomic_DNA"/>
</dbReference>
<feature type="compositionally biased region" description="Low complexity" evidence="1">
    <location>
        <begin position="276"/>
        <end position="287"/>
    </location>
</feature>